<dbReference type="FunFam" id="3.40.50.300:FF:000334">
    <property type="entry name" value="Protein translocase subunit SecA"/>
    <property type="match status" value="1"/>
</dbReference>
<comment type="similarity">
    <text evidence="1 12 13">Belongs to the SecA family.</text>
</comment>
<dbReference type="PANTHER" id="PTHR30612:SF0">
    <property type="entry name" value="CHLOROPLAST PROTEIN-TRANSPORTING ATPASE"/>
    <property type="match status" value="1"/>
</dbReference>
<dbReference type="GO" id="GO:0005886">
    <property type="term" value="C:plasma membrane"/>
    <property type="evidence" value="ECO:0007669"/>
    <property type="project" value="UniProtKB-SubCell"/>
</dbReference>
<evidence type="ECO:0000256" key="1">
    <source>
        <dbReference type="ARBA" id="ARBA00007650"/>
    </source>
</evidence>
<evidence type="ECO:0000256" key="6">
    <source>
        <dbReference type="ARBA" id="ARBA00022840"/>
    </source>
</evidence>
<dbReference type="InterPro" id="IPR027417">
    <property type="entry name" value="P-loop_NTPase"/>
</dbReference>
<dbReference type="PROSITE" id="PS51196">
    <property type="entry name" value="SECA_MOTOR_DEAD"/>
    <property type="match status" value="1"/>
</dbReference>
<evidence type="ECO:0000256" key="3">
    <source>
        <dbReference type="ARBA" id="ARBA00022475"/>
    </source>
</evidence>
<dbReference type="GO" id="GO:0008564">
    <property type="term" value="F:protein-exporting ATPase activity"/>
    <property type="evidence" value="ECO:0007669"/>
    <property type="project" value="UniProtKB-EC"/>
</dbReference>
<comment type="catalytic activity">
    <reaction evidence="11 12">
        <text>ATP + H2O + cellular proteinSide 1 = ADP + phosphate + cellular proteinSide 2.</text>
        <dbReference type="EC" id="7.4.2.8"/>
    </reaction>
</comment>
<dbReference type="CDD" id="cd18803">
    <property type="entry name" value="SF2_C_secA"/>
    <property type="match status" value="1"/>
</dbReference>
<evidence type="ECO:0000259" key="16">
    <source>
        <dbReference type="PROSITE" id="PS51196"/>
    </source>
</evidence>
<dbReference type="CDD" id="cd17928">
    <property type="entry name" value="DEXDc_SecA"/>
    <property type="match status" value="1"/>
</dbReference>
<keyword evidence="10 12" id="KW-0472">Membrane</keyword>
<dbReference type="SUPFAM" id="SSF52540">
    <property type="entry name" value="P-loop containing nucleoside triphosphate hydrolases"/>
    <property type="match status" value="2"/>
</dbReference>
<dbReference type="HAMAP" id="MF_01382">
    <property type="entry name" value="SecA"/>
    <property type="match status" value="1"/>
</dbReference>
<keyword evidence="4 12" id="KW-0963">Cytoplasm</keyword>
<dbReference type="SMART" id="SM00958">
    <property type="entry name" value="SecA_PP_bind"/>
    <property type="match status" value="1"/>
</dbReference>
<evidence type="ECO:0000256" key="14">
    <source>
        <dbReference type="SAM" id="MobiDB-lite"/>
    </source>
</evidence>
<dbReference type="FunFam" id="3.40.50.300:FF:000113">
    <property type="entry name" value="Preprotein translocase subunit SecA"/>
    <property type="match status" value="1"/>
</dbReference>
<evidence type="ECO:0000256" key="11">
    <source>
        <dbReference type="ARBA" id="ARBA00034006"/>
    </source>
</evidence>
<dbReference type="PRINTS" id="PR00906">
    <property type="entry name" value="SECA"/>
</dbReference>
<evidence type="ECO:0000256" key="2">
    <source>
        <dbReference type="ARBA" id="ARBA00022448"/>
    </source>
</evidence>
<proteinExistence type="inferred from homology"/>
<comment type="subunit">
    <text evidence="12">Monomer and homodimer. Part of the essential Sec protein translocation apparatus which comprises SecA, SecYEG and auxiliary proteins SecDF. Other proteins may also be involved.</text>
</comment>
<dbReference type="Gene3D" id="1.10.3060.10">
    <property type="entry name" value="Helical scaffold and wing domains of SecA"/>
    <property type="match status" value="1"/>
</dbReference>
<evidence type="ECO:0000256" key="12">
    <source>
        <dbReference type="HAMAP-Rule" id="MF_01382"/>
    </source>
</evidence>
<dbReference type="InterPro" id="IPR036670">
    <property type="entry name" value="SecA_X-link_sf"/>
</dbReference>
<dbReference type="GO" id="GO:0006605">
    <property type="term" value="P:protein targeting"/>
    <property type="evidence" value="ECO:0007669"/>
    <property type="project" value="UniProtKB-UniRule"/>
</dbReference>
<feature type="domain" description="SecA family profile" evidence="16">
    <location>
        <begin position="1"/>
        <end position="612"/>
    </location>
</feature>
<feature type="binding site" evidence="12">
    <location>
        <position position="83"/>
    </location>
    <ligand>
        <name>ATP</name>
        <dbReference type="ChEBI" id="CHEBI:30616"/>
    </ligand>
</feature>
<feature type="domain" description="Helicase ATP-binding" evidence="15">
    <location>
        <begin position="85"/>
        <end position="244"/>
    </location>
</feature>
<dbReference type="GO" id="GO:0017038">
    <property type="term" value="P:protein import"/>
    <property type="evidence" value="ECO:0007669"/>
    <property type="project" value="InterPro"/>
</dbReference>
<dbReference type="InterPro" id="IPR000185">
    <property type="entry name" value="SecA"/>
</dbReference>
<feature type="binding site" evidence="12">
    <location>
        <begin position="101"/>
        <end position="105"/>
    </location>
    <ligand>
        <name>ATP</name>
        <dbReference type="ChEBI" id="CHEBI:30616"/>
    </ligand>
</feature>
<sequence>MLNKLLRLGEGRLVKRLDSYATSVEALSDEMEALSDAELRGKTDEFKKRLADGETLDDILLEAFAVAREGAWRVLDQKHFHVQIMGGAALHFGNIAEMKTGEGKTLTCVLPAYLNALSGKGVHVVTVNDYLAKRDSEWMGRVHRFLGLETDVILTGMSPDQRRAAYAADITYGTNNEFGFDYLRDNMTHSLDELVQRGHNFAVVDEVDSILVDEARTPLIISGPTDSSSKWYGEFSRIAPLLEKDVHYEVDIKKKTVGVHESGVAFVEDRLGIENLYEPENSQLVSYLNNSIKVKELFHRDKDYIVRKGEVLIVDEFTGRVLDGRRFNEGLHQAIEAKEGVEIKAENQTLATITLQNYFRLYDTLSGMTGTAETEAAEFQQIYKLGVVPIPTNRPMVRADRADLIYKSEEAKFAAVVDDVVERHAKGQPVLIGTTSVERSEYLSRKLAEADVEHSVLNAKFHEQEAQIVAEAGRLAAVTVATNMAGRGTDVVLGGNPDIIADTRLRKAGLDPVNTPDEYEAAWDEAITVARDAATAEADDVRDAGGLYVLGTERHESRRIDNQLRGRSGRQGDPGESRFYLSLGDELMRRFNGAALESIMTRVNLPEDVPIEAKMVTRAIRSAQTQVEEQNFEIRKNVLKYDEVMNSQRKVIYGERREILEGETHRDQIRDMVSDVVGAYVDGATAVGYAEDWDLGSLWTALKELYPISLDPKDVVGDNEFGERDDISRGELREKIVDDALAAYDKRVGEIVDVAGDEGMSNLERSVLLQVLDRKWRDHLYEMDYLREGIHLRSMAQRDPVVEYQREGYDMFSAMLDAMKEETVSILFNAQVQVEAPSPALGTSVSDMLSGFGGDAAEADDDATHTFSGPGEDGAAEFHSQAQELAGVAPAPAPANQPPAATGSRRERREAERRNRRKK</sequence>
<dbReference type="Pfam" id="PF07517">
    <property type="entry name" value="SecA_DEAD"/>
    <property type="match status" value="1"/>
</dbReference>
<dbReference type="GO" id="GO:0005829">
    <property type="term" value="C:cytosol"/>
    <property type="evidence" value="ECO:0007669"/>
    <property type="project" value="TreeGrafter"/>
</dbReference>
<dbReference type="GO" id="GO:0031522">
    <property type="term" value="C:cell envelope Sec protein transport complex"/>
    <property type="evidence" value="ECO:0007669"/>
    <property type="project" value="TreeGrafter"/>
</dbReference>
<comment type="subcellular location">
    <subcellularLocation>
        <location evidence="12">Cell membrane</location>
        <topology evidence="12">Peripheral membrane protein</topology>
        <orientation evidence="12">Cytoplasmic side</orientation>
    </subcellularLocation>
    <subcellularLocation>
        <location evidence="12">Cytoplasm</location>
    </subcellularLocation>
    <text evidence="12">Distribution is 50-50.</text>
</comment>
<dbReference type="InterPro" id="IPR011116">
    <property type="entry name" value="SecA_Wing/Scaffold"/>
</dbReference>
<dbReference type="InterPro" id="IPR011115">
    <property type="entry name" value="SecA_DEAD"/>
</dbReference>
<gene>
    <name evidence="17" type="primary">secA1</name>
    <name evidence="12" type="synonym">secA</name>
    <name evidence="17" type="ORF">MP11Mi_22340</name>
</gene>
<evidence type="ECO:0000256" key="13">
    <source>
        <dbReference type="RuleBase" id="RU003874"/>
    </source>
</evidence>
<protein>
    <recommendedName>
        <fullName evidence="12 13">Protein translocase subunit SecA</fullName>
        <ecNumber evidence="12">7.4.2.8</ecNumber>
    </recommendedName>
</protein>
<dbReference type="GO" id="GO:0043952">
    <property type="term" value="P:protein transport by the Sec complex"/>
    <property type="evidence" value="ECO:0007669"/>
    <property type="project" value="UniProtKB-ARBA"/>
</dbReference>
<keyword evidence="6 12" id="KW-0067">ATP-binding</keyword>
<dbReference type="Gene3D" id="3.40.50.300">
    <property type="entry name" value="P-loop containing nucleotide triphosphate hydrolases"/>
    <property type="match status" value="2"/>
</dbReference>
<keyword evidence="9 12" id="KW-0811">Translocation</keyword>
<reference evidence="17" key="1">
    <citation type="submission" date="2023-06" db="EMBL/GenBank/DDBJ databases">
        <title>Gordonia sp. nov. and Pseudochrobactrum sp. nov., two species isolated from the burying beetle Nicrophorus vespilloides.</title>
        <authorList>
            <person name="Poehlein A."/>
            <person name="Guzman J."/>
            <person name="Daniel R."/>
            <person name="Vilcinskas A."/>
        </authorList>
    </citation>
    <scope>NUCLEOTIDE SEQUENCE</scope>
    <source>
        <strain evidence="17">MP11Mi</strain>
    </source>
</reference>
<accession>A0AA97GVY3</accession>
<dbReference type="InterPro" id="IPR036266">
    <property type="entry name" value="SecA_Wing/Scaffold_sf"/>
</dbReference>
<evidence type="ECO:0000256" key="7">
    <source>
        <dbReference type="ARBA" id="ARBA00022927"/>
    </source>
</evidence>
<dbReference type="NCBIfam" id="NF009538">
    <property type="entry name" value="PRK12904.1"/>
    <property type="match status" value="1"/>
</dbReference>
<dbReference type="InterPro" id="IPR011130">
    <property type="entry name" value="SecA_preprotein_X-link_dom"/>
</dbReference>
<evidence type="ECO:0000313" key="17">
    <source>
        <dbReference type="EMBL" id="WOC13137.1"/>
    </source>
</evidence>
<dbReference type="FunFam" id="1.10.3060.10:FF:000002">
    <property type="entry name" value="Preprotein translocase subunit SecA"/>
    <property type="match status" value="1"/>
</dbReference>
<dbReference type="PANTHER" id="PTHR30612">
    <property type="entry name" value="SECA INNER MEMBRANE COMPONENT OF SEC PROTEIN SECRETION SYSTEM"/>
    <property type="match status" value="1"/>
</dbReference>
<dbReference type="AlphaFoldDB" id="A0AA97GVY3"/>
<dbReference type="InterPro" id="IPR044722">
    <property type="entry name" value="SecA_SF2_C"/>
</dbReference>
<keyword evidence="8 12" id="KW-1278">Translocase</keyword>
<feature type="region of interest" description="Disordered" evidence="14">
    <location>
        <begin position="852"/>
        <end position="919"/>
    </location>
</feature>
<keyword evidence="5 12" id="KW-0547">Nucleotide-binding</keyword>
<dbReference type="GO" id="GO:0005524">
    <property type="term" value="F:ATP binding"/>
    <property type="evidence" value="ECO:0007669"/>
    <property type="project" value="UniProtKB-UniRule"/>
</dbReference>
<dbReference type="SUPFAM" id="SSF81767">
    <property type="entry name" value="Pre-protein crosslinking domain of SecA"/>
    <property type="match status" value="1"/>
</dbReference>
<dbReference type="NCBIfam" id="TIGR00963">
    <property type="entry name" value="secA"/>
    <property type="match status" value="1"/>
</dbReference>
<evidence type="ECO:0000256" key="5">
    <source>
        <dbReference type="ARBA" id="ARBA00022741"/>
    </source>
</evidence>
<dbReference type="InterPro" id="IPR014001">
    <property type="entry name" value="Helicase_ATP-bd"/>
</dbReference>
<dbReference type="EMBL" id="CP128986">
    <property type="protein sequence ID" value="WOC13137.1"/>
    <property type="molecule type" value="Genomic_DNA"/>
</dbReference>
<evidence type="ECO:0000256" key="4">
    <source>
        <dbReference type="ARBA" id="ARBA00022490"/>
    </source>
</evidence>
<dbReference type="SUPFAM" id="SSF81886">
    <property type="entry name" value="Helical scaffold and wing domains of SecA"/>
    <property type="match status" value="1"/>
</dbReference>
<evidence type="ECO:0000256" key="8">
    <source>
        <dbReference type="ARBA" id="ARBA00022967"/>
    </source>
</evidence>
<dbReference type="Pfam" id="PF01043">
    <property type="entry name" value="SecA_PP_bind"/>
    <property type="match status" value="1"/>
</dbReference>
<keyword evidence="7 12" id="KW-0653">Protein transport</keyword>
<feature type="binding site" evidence="12">
    <location>
        <position position="490"/>
    </location>
    <ligand>
        <name>ATP</name>
        <dbReference type="ChEBI" id="CHEBI:30616"/>
    </ligand>
</feature>
<feature type="compositionally biased region" description="Basic and acidic residues" evidence="14">
    <location>
        <begin position="904"/>
        <end position="913"/>
    </location>
</feature>
<dbReference type="InterPro" id="IPR014018">
    <property type="entry name" value="SecA_motor_DEAD"/>
</dbReference>
<comment type="function">
    <text evidence="12">Part of the Sec protein translocase complex. Interacts with the SecYEG preprotein conducting channel. Has a central role in coupling the hydrolysis of ATP to the transfer of proteins into and across the cell membrane, serving as an ATP-driven molecular motor driving the stepwise translocation of polypeptide chains across the membrane.</text>
</comment>
<dbReference type="SMART" id="SM00957">
    <property type="entry name" value="SecA_DEAD"/>
    <property type="match status" value="1"/>
</dbReference>
<keyword evidence="2 12" id="KW-0813">Transport</keyword>
<dbReference type="FunFam" id="3.90.1440.10:FF:000002">
    <property type="entry name" value="Protein translocase subunit SecA"/>
    <property type="match status" value="1"/>
</dbReference>
<evidence type="ECO:0000259" key="15">
    <source>
        <dbReference type="PROSITE" id="PS51192"/>
    </source>
</evidence>
<dbReference type="RefSeq" id="WP_420038977.1">
    <property type="nucleotide sequence ID" value="NZ_CP128986.1"/>
</dbReference>
<dbReference type="EC" id="7.4.2.8" evidence="12"/>
<name>A0AA97GVY3_9ACTN</name>
<evidence type="ECO:0000256" key="9">
    <source>
        <dbReference type="ARBA" id="ARBA00023010"/>
    </source>
</evidence>
<dbReference type="Gene3D" id="3.90.1440.10">
    <property type="entry name" value="SecA, preprotein cross-linking domain"/>
    <property type="match status" value="1"/>
</dbReference>
<dbReference type="PROSITE" id="PS51192">
    <property type="entry name" value="HELICASE_ATP_BIND_1"/>
    <property type="match status" value="1"/>
</dbReference>
<dbReference type="GO" id="GO:0065002">
    <property type="term" value="P:intracellular protein transmembrane transport"/>
    <property type="evidence" value="ECO:0007669"/>
    <property type="project" value="UniProtKB-UniRule"/>
</dbReference>
<keyword evidence="3 12" id="KW-1003">Cell membrane</keyword>
<organism evidence="17">
    <name type="scientific">Gordonia sp. MP11Mi</name>
    <dbReference type="NCBI Taxonomy" id="3022769"/>
    <lineage>
        <taxon>Bacteria</taxon>
        <taxon>Bacillati</taxon>
        <taxon>Actinomycetota</taxon>
        <taxon>Actinomycetes</taxon>
        <taxon>Mycobacteriales</taxon>
        <taxon>Gordoniaceae</taxon>
        <taxon>Gordonia</taxon>
    </lineage>
</organism>
<evidence type="ECO:0000256" key="10">
    <source>
        <dbReference type="ARBA" id="ARBA00023136"/>
    </source>
</evidence>
<dbReference type="Pfam" id="PF07516">
    <property type="entry name" value="SecA_SW"/>
    <property type="match status" value="1"/>
</dbReference>
<dbReference type="Pfam" id="PF21090">
    <property type="entry name" value="P-loop_SecA"/>
    <property type="match status" value="1"/>
</dbReference>